<keyword evidence="5 6" id="KW-0503">Monooxygenase</keyword>
<evidence type="ECO:0000256" key="6">
    <source>
        <dbReference type="RuleBase" id="RU000461"/>
    </source>
</evidence>
<dbReference type="PANTHER" id="PTHR46300">
    <property type="entry name" value="P450, PUTATIVE (EUROFUNG)-RELATED-RELATED"/>
    <property type="match status" value="1"/>
</dbReference>
<dbReference type="SUPFAM" id="SSF48264">
    <property type="entry name" value="Cytochrome P450"/>
    <property type="match status" value="1"/>
</dbReference>
<evidence type="ECO:0000256" key="7">
    <source>
        <dbReference type="SAM" id="Phobius"/>
    </source>
</evidence>
<keyword evidence="3 6" id="KW-0560">Oxidoreductase</keyword>
<dbReference type="EMBL" id="JARVKF010000190">
    <property type="protein sequence ID" value="KAK9421271.1"/>
    <property type="molecule type" value="Genomic_DNA"/>
</dbReference>
<dbReference type="InterPro" id="IPR002401">
    <property type="entry name" value="Cyt_P450_E_grp-I"/>
</dbReference>
<feature type="transmembrane region" description="Helical" evidence="7">
    <location>
        <begin position="20"/>
        <end position="43"/>
    </location>
</feature>
<evidence type="ECO:0000256" key="1">
    <source>
        <dbReference type="ARBA" id="ARBA00010617"/>
    </source>
</evidence>
<keyword evidence="6" id="KW-0349">Heme</keyword>
<name>A0ABR2V448_9PEZI</name>
<comment type="similarity">
    <text evidence="1 6">Belongs to the cytochrome P450 family.</text>
</comment>
<dbReference type="Proteomes" id="UP001408356">
    <property type="component" value="Unassembled WGS sequence"/>
</dbReference>
<keyword evidence="4 6" id="KW-0408">Iron</keyword>
<dbReference type="Gene3D" id="1.10.630.10">
    <property type="entry name" value="Cytochrome P450"/>
    <property type="match status" value="1"/>
</dbReference>
<protein>
    <submittedName>
        <fullName evidence="8">Cytochrome P450</fullName>
    </submittedName>
</protein>
<dbReference type="InterPro" id="IPR017972">
    <property type="entry name" value="Cyt_P450_CS"/>
</dbReference>
<dbReference type="PROSITE" id="PS00086">
    <property type="entry name" value="CYTOCHROME_P450"/>
    <property type="match status" value="1"/>
</dbReference>
<keyword evidence="7" id="KW-0472">Membrane</keyword>
<sequence length="558" mass="62664">MSERWNLLQPLSWIGPLPHVQWPLTIAFGIAVILAFMIGKWVIGTLRPKDFPPGPPIIPGLGNLHQMPIGKPYLKFDEWSEQYGDIIGLKTGTGNLVVLNTPEVVHEFFEKRGAICSNRPVNHIMTKHVLYEPEEKGLLILQYDDYYRRWRKSFQFILSAAGIKRLLPLLEAEASNLCKKFLDGGKDFEQKARHWALAVPVVATTGERLDDLPADYADKVCHAQEVMLELILPGAAPPVDIFPILKYVPEFLAKWKSRARYVRKCLVDDANSYLVSAKRTYQQLVQDPDSVGFDSLLPKIMKEQSASQEKEKFTNTELAFIGQGAVGAAVDTTLGTFKSLMLAFAAFPETLRKAQKEVDSLAGNEPLDREKLGELKYLKACLLEVLRWRPTAPQCLPHALSKDERVGQYFFPKGTVFIANAWTIQRNGKEYDRPNEFIPERFIDSPFGLRSSFKTNTDDLENRGRKVLYVFGAGRRQCPGEQFAMTSLLLAAAKIVWAYNILPPPGGLDMSVETGYKDGVITEPAHPEVVFELRADNRKAAVLADADRTGHIARQLLG</sequence>
<dbReference type="InterPro" id="IPR036396">
    <property type="entry name" value="Cyt_P450_sf"/>
</dbReference>
<gene>
    <name evidence="8" type="ORF">SUNI508_05809</name>
</gene>
<evidence type="ECO:0000313" key="9">
    <source>
        <dbReference type="Proteomes" id="UP001408356"/>
    </source>
</evidence>
<keyword evidence="7" id="KW-1133">Transmembrane helix</keyword>
<organism evidence="8 9">
    <name type="scientific">Seiridium unicorne</name>
    <dbReference type="NCBI Taxonomy" id="138068"/>
    <lineage>
        <taxon>Eukaryota</taxon>
        <taxon>Fungi</taxon>
        <taxon>Dikarya</taxon>
        <taxon>Ascomycota</taxon>
        <taxon>Pezizomycotina</taxon>
        <taxon>Sordariomycetes</taxon>
        <taxon>Xylariomycetidae</taxon>
        <taxon>Amphisphaeriales</taxon>
        <taxon>Sporocadaceae</taxon>
        <taxon>Seiridium</taxon>
    </lineage>
</organism>
<reference evidence="8 9" key="1">
    <citation type="journal article" date="2024" name="J. Plant Pathol.">
        <title>Sequence and assembly of the genome of Seiridium unicorne, isolate CBS 538.82, causal agent of cypress canker disease.</title>
        <authorList>
            <person name="Scali E."/>
            <person name="Rocca G.D."/>
            <person name="Danti R."/>
            <person name="Garbelotto M."/>
            <person name="Barberini S."/>
            <person name="Baroncelli R."/>
            <person name="Emiliani G."/>
        </authorList>
    </citation>
    <scope>NUCLEOTIDE SEQUENCE [LARGE SCALE GENOMIC DNA]</scope>
    <source>
        <strain evidence="8 9">BM-138-508</strain>
    </source>
</reference>
<dbReference type="Pfam" id="PF00067">
    <property type="entry name" value="p450"/>
    <property type="match status" value="1"/>
</dbReference>
<dbReference type="InterPro" id="IPR001128">
    <property type="entry name" value="Cyt_P450"/>
</dbReference>
<keyword evidence="9" id="KW-1185">Reference proteome</keyword>
<proteinExistence type="inferred from homology"/>
<dbReference type="PRINTS" id="PR00463">
    <property type="entry name" value="EP450I"/>
</dbReference>
<evidence type="ECO:0000256" key="3">
    <source>
        <dbReference type="ARBA" id="ARBA00023002"/>
    </source>
</evidence>
<evidence type="ECO:0000256" key="4">
    <source>
        <dbReference type="ARBA" id="ARBA00023004"/>
    </source>
</evidence>
<keyword evidence="7" id="KW-0812">Transmembrane</keyword>
<accession>A0ABR2V448</accession>
<comment type="caution">
    <text evidence="8">The sequence shown here is derived from an EMBL/GenBank/DDBJ whole genome shotgun (WGS) entry which is preliminary data.</text>
</comment>
<keyword evidence="2 6" id="KW-0479">Metal-binding</keyword>
<evidence type="ECO:0000313" key="8">
    <source>
        <dbReference type="EMBL" id="KAK9421271.1"/>
    </source>
</evidence>
<dbReference type="PANTHER" id="PTHR46300:SF2">
    <property type="entry name" value="CYTOCHROME P450 MONOOXYGENASE ALNH-RELATED"/>
    <property type="match status" value="1"/>
</dbReference>
<evidence type="ECO:0000256" key="2">
    <source>
        <dbReference type="ARBA" id="ARBA00022723"/>
    </source>
</evidence>
<dbReference type="InterPro" id="IPR050364">
    <property type="entry name" value="Cytochrome_P450_fung"/>
</dbReference>
<evidence type="ECO:0000256" key="5">
    <source>
        <dbReference type="ARBA" id="ARBA00023033"/>
    </source>
</evidence>